<gene>
    <name evidence="1" type="ORF">MsAg5_09250</name>
</gene>
<reference evidence="1" key="1">
    <citation type="submission" date="2023-06" db="EMBL/GenBank/DDBJ databases">
        <title>Genome sequence of Methanosarcinaceae archaeon Ag5.</title>
        <authorList>
            <person name="Protasov E."/>
            <person name="Platt K."/>
            <person name="Poehlein A."/>
            <person name="Daniel R."/>
            <person name="Brune A."/>
        </authorList>
    </citation>
    <scope>NUCLEOTIDE SEQUENCE</scope>
    <source>
        <strain evidence="1">Ag5</strain>
    </source>
</reference>
<dbReference type="Proteomes" id="UP001271789">
    <property type="component" value="Unassembled WGS sequence"/>
</dbReference>
<evidence type="ECO:0000313" key="1">
    <source>
        <dbReference type="EMBL" id="MDV0447053.1"/>
    </source>
</evidence>
<dbReference type="AlphaFoldDB" id="A0AAE4SDY0"/>
<keyword evidence="2" id="KW-1185">Reference proteome</keyword>
<proteinExistence type="predicted"/>
<dbReference type="EMBL" id="JAWDKD010000018">
    <property type="protein sequence ID" value="MDV0447053.1"/>
    <property type="molecule type" value="Genomic_DNA"/>
</dbReference>
<protein>
    <submittedName>
        <fullName evidence="1">Uncharacterized protein</fullName>
    </submittedName>
</protein>
<accession>A0AAE4SDY0</accession>
<organism evidence="1 2">
    <name type="scientific">Methanolapillus africanus</name>
    <dbReference type="NCBI Taxonomy" id="3028297"/>
    <lineage>
        <taxon>Archaea</taxon>
        <taxon>Methanobacteriati</taxon>
        <taxon>Methanobacteriota</taxon>
        <taxon>Stenosarchaea group</taxon>
        <taxon>Methanomicrobia</taxon>
        <taxon>Methanosarcinales</taxon>
        <taxon>Methanosarcinaceae</taxon>
        <taxon>Methanolapillus</taxon>
    </lineage>
</organism>
<evidence type="ECO:0000313" key="2">
    <source>
        <dbReference type="Proteomes" id="UP001271789"/>
    </source>
</evidence>
<comment type="caution">
    <text evidence="1">The sequence shown here is derived from an EMBL/GenBank/DDBJ whole genome shotgun (WGS) entry which is preliminary data.</text>
</comment>
<sequence>MMGGYARVMAHIFSFAYKIHISILNDVKQTIPQNQTLCVCILRILIRKMH</sequence>
<name>A0AAE4SDY0_9EURY</name>